<keyword evidence="4" id="KW-1185">Reference proteome</keyword>
<name>A0ABR3A8R4_9AGAR</name>
<evidence type="ECO:0000256" key="1">
    <source>
        <dbReference type="SAM" id="MobiDB-lite"/>
    </source>
</evidence>
<feature type="transmembrane region" description="Helical" evidence="2">
    <location>
        <begin position="105"/>
        <end position="126"/>
    </location>
</feature>
<protein>
    <submittedName>
        <fullName evidence="3">Uncharacterized protein</fullName>
    </submittedName>
</protein>
<comment type="caution">
    <text evidence="3">The sequence shown here is derived from an EMBL/GenBank/DDBJ whole genome shotgun (WGS) entry which is preliminary data.</text>
</comment>
<feature type="region of interest" description="Disordered" evidence="1">
    <location>
        <begin position="69"/>
        <end position="97"/>
    </location>
</feature>
<organism evidence="3 4">
    <name type="scientific">Marasmius tenuissimus</name>
    <dbReference type="NCBI Taxonomy" id="585030"/>
    <lineage>
        <taxon>Eukaryota</taxon>
        <taxon>Fungi</taxon>
        <taxon>Dikarya</taxon>
        <taxon>Basidiomycota</taxon>
        <taxon>Agaricomycotina</taxon>
        <taxon>Agaricomycetes</taxon>
        <taxon>Agaricomycetidae</taxon>
        <taxon>Agaricales</taxon>
        <taxon>Marasmiineae</taxon>
        <taxon>Marasmiaceae</taxon>
        <taxon>Marasmius</taxon>
    </lineage>
</organism>
<dbReference type="EMBL" id="JBBXMP010000007">
    <property type="protein sequence ID" value="KAL0070365.1"/>
    <property type="molecule type" value="Genomic_DNA"/>
</dbReference>
<evidence type="ECO:0000256" key="2">
    <source>
        <dbReference type="SAM" id="Phobius"/>
    </source>
</evidence>
<reference evidence="3 4" key="1">
    <citation type="submission" date="2024-05" db="EMBL/GenBank/DDBJ databases">
        <title>A draft genome resource for the thread blight pathogen Marasmius tenuissimus strain MS-2.</title>
        <authorList>
            <person name="Yulfo-Soto G.E."/>
            <person name="Baruah I.K."/>
            <person name="Amoako-Attah I."/>
            <person name="Bukari Y."/>
            <person name="Meinhardt L.W."/>
            <person name="Bailey B.A."/>
            <person name="Cohen S.P."/>
        </authorList>
    </citation>
    <scope>NUCLEOTIDE SEQUENCE [LARGE SCALE GENOMIC DNA]</scope>
    <source>
        <strain evidence="3 4">MS-2</strain>
    </source>
</reference>
<gene>
    <name evidence="3" type="ORF">AAF712_002555</name>
</gene>
<dbReference type="Proteomes" id="UP001437256">
    <property type="component" value="Unassembled WGS sequence"/>
</dbReference>
<sequence>MKAEFLKDEGYDSMFQLGIQLTLGIREIFAVAAYDIETLSASELQRRADVMEHWQPMYQQLYLARHPNTQNSHQQGNLTSTSAEPNTALPSGTPPVTRKPNVGTIIGAVLGALALLILVLLVILYCRRRRKIHQDKRSKPAVEPTTAFRSCFWRRDRDAEGSCQRDGDAGAVSSYTVAGPGPGSIPEKRCLDVPASYVAPQETEDRGTDTPESVGVDQPNMDVYLRLDMMSRDLADLRRMMHDARGLEEALPEYSSQ</sequence>
<proteinExistence type="predicted"/>
<keyword evidence="2" id="KW-0812">Transmembrane</keyword>
<keyword evidence="2" id="KW-0472">Membrane</keyword>
<evidence type="ECO:0000313" key="3">
    <source>
        <dbReference type="EMBL" id="KAL0070365.1"/>
    </source>
</evidence>
<keyword evidence="2" id="KW-1133">Transmembrane helix</keyword>
<accession>A0ABR3A8R4</accession>
<dbReference type="Gene3D" id="1.20.5.100">
    <property type="entry name" value="Cytochrome c1, transmembrane anchor, C-terminal"/>
    <property type="match status" value="1"/>
</dbReference>
<evidence type="ECO:0000313" key="4">
    <source>
        <dbReference type="Proteomes" id="UP001437256"/>
    </source>
</evidence>
<feature type="compositionally biased region" description="Polar residues" evidence="1">
    <location>
        <begin position="69"/>
        <end position="90"/>
    </location>
</feature>